<accession>A0A0P7AKK7</accession>
<reference evidence="10 11" key="1">
    <citation type="submission" date="2015-09" db="EMBL/GenBank/DDBJ databases">
        <title>Draft genome of a European isolate of the apple canker pathogen Neonectria ditissima.</title>
        <authorList>
            <person name="Gomez-Cortecero A."/>
            <person name="Harrison R.J."/>
            <person name="Armitage A.D."/>
        </authorList>
    </citation>
    <scope>NUCLEOTIDE SEQUENCE [LARGE SCALE GENOMIC DNA]</scope>
    <source>
        <strain evidence="10 11">R09/05</strain>
    </source>
</reference>
<dbReference type="EMBL" id="LKCW01000141">
    <property type="protein sequence ID" value="KPM38181.1"/>
    <property type="molecule type" value="Genomic_DNA"/>
</dbReference>
<dbReference type="Pfam" id="PF03067">
    <property type="entry name" value="LPMO_10"/>
    <property type="match status" value="1"/>
</dbReference>
<keyword evidence="5" id="KW-0325">Glycoprotein</keyword>
<evidence type="ECO:0000256" key="8">
    <source>
        <dbReference type="SAM" id="SignalP"/>
    </source>
</evidence>
<keyword evidence="3" id="KW-0186">Copper</keyword>
<organism evidence="10 11">
    <name type="scientific">Neonectria ditissima</name>
    <dbReference type="NCBI Taxonomy" id="78410"/>
    <lineage>
        <taxon>Eukaryota</taxon>
        <taxon>Fungi</taxon>
        <taxon>Dikarya</taxon>
        <taxon>Ascomycota</taxon>
        <taxon>Pezizomycotina</taxon>
        <taxon>Sordariomycetes</taxon>
        <taxon>Hypocreomycetidae</taxon>
        <taxon>Hypocreales</taxon>
        <taxon>Nectriaceae</taxon>
        <taxon>Neonectria</taxon>
    </lineage>
</organism>
<evidence type="ECO:0000256" key="3">
    <source>
        <dbReference type="ARBA" id="ARBA00023008"/>
    </source>
</evidence>
<dbReference type="InterPro" id="IPR004302">
    <property type="entry name" value="Cellulose/chitin-bd_N"/>
</dbReference>
<feature type="compositionally biased region" description="Acidic residues" evidence="7">
    <location>
        <begin position="255"/>
        <end position="314"/>
    </location>
</feature>
<keyword evidence="2" id="KW-0479">Metal-binding</keyword>
<comment type="caution">
    <text evidence="10">The sequence shown here is derived from an EMBL/GenBank/DDBJ whole genome shotgun (WGS) entry which is preliminary data.</text>
</comment>
<evidence type="ECO:0000256" key="1">
    <source>
        <dbReference type="ARBA" id="ARBA00001973"/>
    </source>
</evidence>
<feature type="signal peptide" evidence="8">
    <location>
        <begin position="1"/>
        <end position="16"/>
    </location>
</feature>
<evidence type="ECO:0000313" key="10">
    <source>
        <dbReference type="EMBL" id="KPM38181.1"/>
    </source>
</evidence>
<keyword evidence="4" id="KW-1015">Disulfide bond</keyword>
<dbReference type="InterPro" id="IPR052282">
    <property type="entry name" value="Starch-active_LPMO"/>
</dbReference>
<evidence type="ECO:0000256" key="6">
    <source>
        <dbReference type="ARBA" id="ARBA00034311"/>
    </source>
</evidence>
<comment type="cofactor">
    <cofactor evidence="1">
        <name>Cu(2+)</name>
        <dbReference type="ChEBI" id="CHEBI:29036"/>
    </cofactor>
</comment>
<dbReference type="PANTHER" id="PTHR36575">
    <property type="entry name" value="BINDING PROTEIN, PUTATIVE (AFU_ORTHOLOGUE AFUA_1G14430)-RELATED"/>
    <property type="match status" value="1"/>
</dbReference>
<name>A0A0P7AKK7_9HYPO</name>
<dbReference type="PANTHER" id="PTHR36575:SF2">
    <property type="entry name" value="CHITIN-BINDING TYPE-4 DOMAIN-CONTAINING PROTEIN-RELATED"/>
    <property type="match status" value="1"/>
</dbReference>
<dbReference type="GO" id="GO:0046872">
    <property type="term" value="F:metal ion binding"/>
    <property type="evidence" value="ECO:0007669"/>
    <property type="project" value="UniProtKB-KW"/>
</dbReference>
<dbReference type="OrthoDB" id="120613at2759"/>
<evidence type="ECO:0000256" key="7">
    <source>
        <dbReference type="SAM" id="MobiDB-lite"/>
    </source>
</evidence>
<keyword evidence="8" id="KW-0732">Signal</keyword>
<comment type="similarity">
    <text evidence="6">Belongs to the polysaccharide monooxygenase AA13 family.</text>
</comment>
<gene>
    <name evidence="10" type="ORF">AK830_g8380</name>
</gene>
<proteinExistence type="inferred from homology"/>
<dbReference type="AlphaFoldDB" id="A0A0P7AKK7"/>
<protein>
    <recommendedName>
        <fullName evidence="9">Chitin-binding type-4 domain-containing protein</fullName>
    </recommendedName>
</protein>
<feature type="domain" description="Chitin-binding type-4" evidence="9">
    <location>
        <begin position="17"/>
        <end position="183"/>
    </location>
</feature>
<evidence type="ECO:0000256" key="5">
    <source>
        <dbReference type="ARBA" id="ARBA00023180"/>
    </source>
</evidence>
<evidence type="ECO:0000256" key="2">
    <source>
        <dbReference type="ARBA" id="ARBA00022723"/>
    </source>
</evidence>
<feature type="compositionally biased region" description="Low complexity" evidence="7">
    <location>
        <begin position="243"/>
        <end position="254"/>
    </location>
</feature>
<dbReference type="Proteomes" id="UP000050424">
    <property type="component" value="Unassembled WGS sequence"/>
</dbReference>
<feature type="chain" id="PRO_5006134917" description="Chitin-binding type-4 domain-containing protein" evidence="8">
    <location>
        <begin position="17"/>
        <end position="395"/>
    </location>
</feature>
<evidence type="ECO:0000259" key="9">
    <source>
        <dbReference type="Pfam" id="PF03067"/>
    </source>
</evidence>
<sequence length="395" mass="39814">MQYFAALAAIVPLVAAHGFVQDPPARKPGTAFKAACGEQPYNQQSSDINGNVQGIMQVVGTDFDAAECNLWLCKGFQLDDNTDNVQSFALGETIPFKVTIAAPHTGYANVSVVKTSTNSVIGEPLIEFTNYASNAGVAANNSAFSVTIPDDLGSDCTTAGDCVLQWFWDAPDIDQTYESCVDFTIGAGSSGSEPAVSSTPAAASSAAAASTVAAVSSKAVSEAASSAVTTALAAVTETPAVTTAEAPAATTSAAADDEECPADDDEADDGEDDSADDGEECPADDETDDGEDDSADDGEECPADDETDDGEDTEASITQAAVSVTQAASVTAVAQVSTTPAAQSGSGSSGANNSGSGNSGHYSAVTSYVTVSAKPQTKHHTKYVTVTAAAPACTN</sequence>
<dbReference type="Gene3D" id="2.70.50.70">
    <property type="match status" value="1"/>
</dbReference>
<feature type="region of interest" description="Disordered" evidence="7">
    <location>
        <begin position="243"/>
        <end position="362"/>
    </location>
</feature>
<evidence type="ECO:0000256" key="4">
    <source>
        <dbReference type="ARBA" id="ARBA00023157"/>
    </source>
</evidence>
<keyword evidence="11" id="KW-1185">Reference proteome</keyword>
<feature type="compositionally biased region" description="Low complexity" evidence="7">
    <location>
        <begin position="318"/>
        <end position="360"/>
    </location>
</feature>
<evidence type="ECO:0000313" key="11">
    <source>
        <dbReference type="Proteomes" id="UP000050424"/>
    </source>
</evidence>